<dbReference type="Bgee" id="ENSACAG00000011047">
    <property type="expression patterns" value="Expressed in heart and 6 other cell types or tissues"/>
</dbReference>
<dbReference type="InterPro" id="IPR027975">
    <property type="entry name" value="TMEM71"/>
</dbReference>
<proteinExistence type="predicted"/>
<reference evidence="2 3" key="1">
    <citation type="submission" date="2009-12" db="EMBL/GenBank/DDBJ databases">
        <title>The Genome Sequence of Anolis carolinensis (Green Anole Lizard).</title>
        <authorList>
            <consortium name="The Genome Sequencing Platform"/>
            <person name="Di Palma F."/>
            <person name="Alfoldi J."/>
            <person name="Heiman D."/>
            <person name="Young S."/>
            <person name="Grabherr M."/>
            <person name="Johnson J."/>
            <person name="Lander E.S."/>
            <person name="Lindblad-Toh K."/>
        </authorList>
    </citation>
    <scope>NUCLEOTIDE SEQUENCE [LARGE SCALE GENOMIC DNA]</scope>
    <source>
        <strain evidence="2 3">JBL SC #1</strain>
    </source>
</reference>
<evidence type="ECO:0000313" key="2">
    <source>
        <dbReference type="Ensembl" id="ENSACAP00000010815.3"/>
    </source>
</evidence>
<reference evidence="2" key="2">
    <citation type="submission" date="2025-08" db="UniProtKB">
        <authorList>
            <consortium name="Ensembl"/>
        </authorList>
    </citation>
    <scope>IDENTIFICATION</scope>
</reference>
<keyword evidence="1" id="KW-0472">Membrane</keyword>
<dbReference type="HOGENOM" id="CLU_145141_0_0_1"/>
<dbReference type="Proteomes" id="UP000001646">
    <property type="component" value="Chromosome 4"/>
</dbReference>
<evidence type="ECO:0000313" key="3">
    <source>
        <dbReference type="Proteomes" id="UP000001646"/>
    </source>
</evidence>
<evidence type="ECO:0000256" key="1">
    <source>
        <dbReference type="SAM" id="Phobius"/>
    </source>
</evidence>
<dbReference type="GeneTree" id="ENSGT00390000011144"/>
<gene>
    <name evidence="2" type="primary">TMEM71</name>
</gene>
<dbReference type="STRING" id="28377.ENSACAP00000010815"/>
<keyword evidence="1" id="KW-1133">Transmembrane helix</keyword>
<dbReference type="GeneID" id="107982731"/>
<dbReference type="InParanoid" id="G1KKR9"/>
<dbReference type="PANTHER" id="PTHR35255:SF1">
    <property type="entry name" value="TRANSMEMBRANE PROTEIN 71"/>
    <property type="match status" value="1"/>
</dbReference>
<keyword evidence="3" id="KW-1185">Reference proteome</keyword>
<name>G1KKR9_ANOCA</name>
<sequence length="333" mass="36672">MTSFSGCVSYCIACFQKETSKLFGISSPFHPSPLCYSAAGSTINKHWTVAIYSESLILQMEKPLVYFCSGEDGFTSYSDALLDHGCCSVNSCVGCALACRRSPRLLTNGYYVLTEDSFLSDEEGNITLSPSQTSVTYKEKLVRIFRKRRKIRKSLVSLFNVGASNPWLNSTALESPHAEDTWSEEGSKMDGIWDYDNAGHVDHGIADAALRHTTQRAEGHCATPGRFSPSKGLTFTKSRQQHHSLCIFPLVEKECSCEKALNSSESTVIRNELYPMILLSMCLIISLCVRFFLGVFLPALLTCSLLVIILICSPAVLCNSPVNINYGPSVHPT</sequence>
<feature type="transmembrane region" description="Helical" evidence="1">
    <location>
        <begin position="299"/>
        <end position="318"/>
    </location>
</feature>
<dbReference type="eggNOG" id="ENOG502RZWR">
    <property type="taxonomic scope" value="Eukaryota"/>
</dbReference>
<dbReference type="CTD" id="137835"/>
<keyword evidence="1" id="KW-0812">Transmembrane</keyword>
<protein>
    <submittedName>
        <fullName evidence="2">Transmembrane protein 71</fullName>
    </submittedName>
</protein>
<organism evidence="2 3">
    <name type="scientific">Anolis carolinensis</name>
    <name type="common">Green anole</name>
    <name type="synonym">American chameleon</name>
    <dbReference type="NCBI Taxonomy" id="28377"/>
    <lineage>
        <taxon>Eukaryota</taxon>
        <taxon>Metazoa</taxon>
        <taxon>Chordata</taxon>
        <taxon>Craniata</taxon>
        <taxon>Vertebrata</taxon>
        <taxon>Euteleostomi</taxon>
        <taxon>Lepidosauria</taxon>
        <taxon>Squamata</taxon>
        <taxon>Bifurcata</taxon>
        <taxon>Unidentata</taxon>
        <taxon>Episquamata</taxon>
        <taxon>Toxicofera</taxon>
        <taxon>Iguania</taxon>
        <taxon>Dactyloidae</taxon>
        <taxon>Anolis</taxon>
    </lineage>
</organism>
<dbReference type="Pfam" id="PF15121">
    <property type="entry name" value="TMEM71"/>
    <property type="match status" value="1"/>
</dbReference>
<dbReference type="OrthoDB" id="8961338at2759"/>
<dbReference type="AlphaFoldDB" id="G1KKR9"/>
<dbReference type="KEGG" id="acs:107982731"/>
<feature type="transmembrane region" description="Helical" evidence="1">
    <location>
        <begin position="273"/>
        <end position="293"/>
    </location>
</feature>
<dbReference type="Ensembl" id="ENSACAT00000011039.3">
    <property type="protein sequence ID" value="ENSACAP00000010815.3"/>
    <property type="gene ID" value="ENSACAG00000011047.3"/>
</dbReference>
<dbReference type="PANTHER" id="PTHR35255">
    <property type="entry name" value="TRANSMEMBRANE PROTEIN 71"/>
    <property type="match status" value="1"/>
</dbReference>
<accession>G1KKR9</accession>
<dbReference type="GO" id="GO:0005739">
    <property type="term" value="C:mitochondrion"/>
    <property type="evidence" value="ECO:0007669"/>
    <property type="project" value="Ensembl"/>
</dbReference>
<reference evidence="2" key="3">
    <citation type="submission" date="2025-09" db="UniProtKB">
        <authorList>
            <consortium name="Ensembl"/>
        </authorList>
    </citation>
    <scope>IDENTIFICATION</scope>
</reference>